<dbReference type="EMBL" id="LWQS01000069">
    <property type="protein sequence ID" value="OAN44278.1"/>
    <property type="molecule type" value="Genomic_DNA"/>
</dbReference>
<dbReference type="Pfam" id="PF02583">
    <property type="entry name" value="Trns_repr_metal"/>
    <property type="match status" value="1"/>
</dbReference>
<dbReference type="Proteomes" id="UP000078287">
    <property type="component" value="Unassembled WGS sequence"/>
</dbReference>
<dbReference type="GO" id="GO:0003677">
    <property type="term" value="F:DNA binding"/>
    <property type="evidence" value="ECO:0007669"/>
    <property type="project" value="InterPro"/>
</dbReference>
<dbReference type="CDD" id="cd10151">
    <property type="entry name" value="TthCsoR-like_DUF156"/>
    <property type="match status" value="1"/>
</dbReference>
<dbReference type="GO" id="GO:0046872">
    <property type="term" value="F:metal ion binding"/>
    <property type="evidence" value="ECO:0007669"/>
    <property type="project" value="InterPro"/>
</dbReference>
<comment type="caution">
    <text evidence="1">The sequence shown here is derived from an EMBL/GenBank/DDBJ whole genome shotgun (WGS) entry which is preliminary data.</text>
</comment>
<protein>
    <submittedName>
        <fullName evidence="1">Transcriptional regulator</fullName>
    </submittedName>
</protein>
<reference evidence="1 2" key="1">
    <citation type="submission" date="2016-04" db="EMBL/GenBank/DDBJ databases">
        <title>Chloroflexus islandicus sp. nov., a thermophilic filamentous anoxygenic phototrophic bacterium from geyser Strokkur (Iceland).</title>
        <authorList>
            <person name="Gaisin V.A."/>
            <person name="Kalashnikov A.M."/>
            <person name="Sukhacheva M.V."/>
            <person name="Grouzdev D.S."/>
            <person name="Ivanov T.M."/>
            <person name="Kuznetsov B."/>
            <person name="Gorlenko V.M."/>
        </authorList>
    </citation>
    <scope>NUCLEOTIDE SEQUENCE [LARGE SCALE GENOMIC DNA]</scope>
    <source>
        <strain evidence="2">isl-2</strain>
    </source>
</reference>
<accession>A0A178M8B4</accession>
<name>A0A178M8B4_9CHLR</name>
<proteinExistence type="predicted"/>
<dbReference type="STRING" id="1707952.A6A03_17155"/>
<keyword evidence="2" id="KW-1185">Reference proteome</keyword>
<dbReference type="PANTHER" id="PTHR33677">
    <property type="entry name" value="TRANSCRIPTIONAL REPRESSOR FRMR-RELATED"/>
    <property type="match status" value="1"/>
</dbReference>
<dbReference type="InterPro" id="IPR038390">
    <property type="entry name" value="Metal_Tscrpt_repr_sf"/>
</dbReference>
<evidence type="ECO:0000313" key="1">
    <source>
        <dbReference type="EMBL" id="OAN44278.1"/>
    </source>
</evidence>
<dbReference type="Gene3D" id="1.20.58.1000">
    <property type="entry name" value="Metal-sensitive repressor, helix protomer"/>
    <property type="match status" value="1"/>
</dbReference>
<dbReference type="OrthoDB" id="9811244at2"/>
<gene>
    <name evidence="1" type="ORF">A6A03_17155</name>
</gene>
<dbReference type="RefSeq" id="WP_066789442.1">
    <property type="nucleotide sequence ID" value="NZ_LWQS01000069.1"/>
</dbReference>
<sequence>MDHEHKQQILNRLKTIEGHIRGVQRMVEEDAYCIDLLNQTRAIQQALAKLDAVILANHLRSCVTTAIRSEDVGERERVLTELLQVFESTHR</sequence>
<dbReference type="InterPro" id="IPR003735">
    <property type="entry name" value="Metal_Tscrpt_repr"/>
</dbReference>
<dbReference type="AlphaFoldDB" id="A0A178M8B4"/>
<dbReference type="GO" id="GO:0045892">
    <property type="term" value="P:negative regulation of DNA-templated transcription"/>
    <property type="evidence" value="ECO:0007669"/>
    <property type="project" value="UniProtKB-ARBA"/>
</dbReference>
<evidence type="ECO:0000313" key="2">
    <source>
        <dbReference type="Proteomes" id="UP000078287"/>
    </source>
</evidence>
<organism evidence="1 2">
    <name type="scientific">Chloroflexus islandicus</name>
    <dbReference type="NCBI Taxonomy" id="1707952"/>
    <lineage>
        <taxon>Bacteria</taxon>
        <taxon>Bacillati</taxon>
        <taxon>Chloroflexota</taxon>
        <taxon>Chloroflexia</taxon>
        <taxon>Chloroflexales</taxon>
        <taxon>Chloroflexineae</taxon>
        <taxon>Chloroflexaceae</taxon>
        <taxon>Chloroflexus</taxon>
    </lineage>
</organism>
<dbReference type="PANTHER" id="PTHR33677:SF3">
    <property type="entry name" value="COPPER-SENSING TRANSCRIPTIONAL REPRESSOR RICR"/>
    <property type="match status" value="1"/>
</dbReference>